<protein>
    <submittedName>
        <fullName evidence="4">Uncharacterized protein</fullName>
    </submittedName>
</protein>
<dbReference type="STRING" id="3983.A0A2C9VCZ6"/>
<comment type="caution">
    <text evidence="4">The sequence shown here is derived from an EMBL/GenBank/DDBJ whole genome shotgun (WGS) entry which is preliminary data.</text>
</comment>
<dbReference type="PANTHER" id="PTHR43180:SF37">
    <property type="entry name" value="TROPINONE REDUCTASE-LIKE 2"/>
    <property type="match status" value="1"/>
</dbReference>
<dbReference type="PRINTS" id="PR00081">
    <property type="entry name" value="GDHRDH"/>
</dbReference>
<evidence type="ECO:0000313" key="5">
    <source>
        <dbReference type="Proteomes" id="UP000091857"/>
    </source>
</evidence>
<dbReference type="Pfam" id="PF13561">
    <property type="entry name" value="adh_short_C2"/>
    <property type="match status" value="1"/>
</dbReference>
<dbReference type="FunFam" id="3.40.50.720:FF:000084">
    <property type="entry name" value="Short-chain dehydrogenase reductase"/>
    <property type="match status" value="1"/>
</dbReference>
<evidence type="ECO:0000256" key="3">
    <source>
        <dbReference type="SAM" id="MobiDB-lite"/>
    </source>
</evidence>
<dbReference type="OrthoDB" id="294295at2759"/>
<reference evidence="5" key="1">
    <citation type="journal article" date="2016" name="Nat. Biotechnol.">
        <title>Sequencing wild and cultivated cassava and related species reveals extensive interspecific hybridization and genetic diversity.</title>
        <authorList>
            <person name="Bredeson J.V."/>
            <person name="Lyons J.B."/>
            <person name="Prochnik S.E."/>
            <person name="Wu G.A."/>
            <person name="Ha C.M."/>
            <person name="Edsinger-Gonzales E."/>
            <person name="Grimwood J."/>
            <person name="Schmutz J."/>
            <person name="Rabbi I.Y."/>
            <person name="Egesi C."/>
            <person name="Nauluvula P."/>
            <person name="Lebot V."/>
            <person name="Ndunguru J."/>
            <person name="Mkamilo G."/>
            <person name="Bart R.S."/>
            <person name="Setter T.L."/>
            <person name="Gleadow R.M."/>
            <person name="Kulakow P."/>
            <person name="Ferguson M.E."/>
            <person name="Rounsley S."/>
            <person name="Rokhsar D.S."/>
        </authorList>
    </citation>
    <scope>NUCLEOTIDE SEQUENCE [LARGE SCALE GENOMIC DNA]</scope>
    <source>
        <strain evidence="5">cv. AM560-2</strain>
    </source>
</reference>
<keyword evidence="5" id="KW-1185">Reference proteome</keyword>
<name>A0A2C9VCZ6_MANES</name>
<dbReference type="OMA" id="IIRRHDA"/>
<dbReference type="InterPro" id="IPR002347">
    <property type="entry name" value="SDR_fam"/>
</dbReference>
<sequence>MEKMNVKSQVAPYPYQRLAGKVAIITGGASGIGATTVQLFHENGAKVVIADIQDNLGRDIVNKLGGKNVFYFHCDVRNEDEISKLVDTTVAKYGKLDVMFNNAGIIDRPFGSILDTTKPELDRLISVNLVGAFLGAKHAARVMVPQRHGCILFTSSACTAIGGLSTHAYAVTKHGIWGLVKNLAAELGKHGIRVNCVSPFGVVTAIGGTVLGEDELAVAEQALSEIGNLKGQILRADGVAKAALYLASDEANYVSGLNLLVDGGFSSVNPTMMKFFNPEEETEIETETETETESEPKVMLRSNL</sequence>
<dbReference type="InterPro" id="IPR036291">
    <property type="entry name" value="NAD(P)-bd_dom_sf"/>
</dbReference>
<accession>A0A2C9VCZ6</accession>
<dbReference type="PROSITE" id="PS00061">
    <property type="entry name" value="ADH_SHORT"/>
    <property type="match status" value="1"/>
</dbReference>
<dbReference type="InterPro" id="IPR020904">
    <property type="entry name" value="Sc_DH/Rdtase_CS"/>
</dbReference>
<dbReference type="SUPFAM" id="SSF51735">
    <property type="entry name" value="NAD(P)-binding Rossmann-fold domains"/>
    <property type="match status" value="1"/>
</dbReference>
<organism evidence="4 5">
    <name type="scientific">Manihot esculenta</name>
    <name type="common">Cassava</name>
    <name type="synonym">Jatropha manihot</name>
    <dbReference type="NCBI Taxonomy" id="3983"/>
    <lineage>
        <taxon>Eukaryota</taxon>
        <taxon>Viridiplantae</taxon>
        <taxon>Streptophyta</taxon>
        <taxon>Embryophyta</taxon>
        <taxon>Tracheophyta</taxon>
        <taxon>Spermatophyta</taxon>
        <taxon>Magnoliopsida</taxon>
        <taxon>eudicotyledons</taxon>
        <taxon>Gunneridae</taxon>
        <taxon>Pentapetalae</taxon>
        <taxon>rosids</taxon>
        <taxon>fabids</taxon>
        <taxon>Malpighiales</taxon>
        <taxon>Euphorbiaceae</taxon>
        <taxon>Crotonoideae</taxon>
        <taxon>Manihoteae</taxon>
        <taxon>Manihot</taxon>
    </lineage>
</organism>
<evidence type="ECO:0000313" key="4">
    <source>
        <dbReference type="EMBL" id="OAY42952.1"/>
    </source>
</evidence>
<gene>
    <name evidence="4" type="ORF">MANES_08G029700v8</name>
</gene>
<comment type="similarity">
    <text evidence="1">Belongs to the short-chain dehydrogenases/reductases (SDR) family.</text>
</comment>
<dbReference type="Proteomes" id="UP000091857">
    <property type="component" value="Chromosome 8"/>
</dbReference>
<feature type="compositionally biased region" description="Acidic residues" evidence="3">
    <location>
        <begin position="280"/>
        <end position="293"/>
    </location>
</feature>
<dbReference type="AlphaFoldDB" id="A0A2C9VCZ6"/>
<dbReference type="Gramene" id="Manes.08G029700.1.v8.1">
    <property type="protein sequence ID" value="Manes.08G029700.1.v8.1.CDS"/>
    <property type="gene ID" value="Manes.08G029700.v8.1"/>
</dbReference>
<dbReference type="PRINTS" id="PR00080">
    <property type="entry name" value="SDRFAMILY"/>
</dbReference>
<dbReference type="Gene3D" id="3.40.50.720">
    <property type="entry name" value="NAD(P)-binding Rossmann-like Domain"/>
    <property type="match status" value="1"/>
</dbReference>
<evidence type="ECO:0000256" key="1">
    <source>
        <dbReference type="ARBA" id="ARBA00006484"/>
    </source>
</evidence>
<evidence type="ECO:0000256" key="2">
    <source>
        <dbReference type="ARBA" id="ARBA00023002"/>
    </source>
</evidence>
<dbReference type="GO" id="GO:0016491">
    <property type="term" value="F:oxidoreductase activity"/>
    <property type="evidence" value="ECO:0007669"/>
    <property type="project" value="UniProtKB-KW"/>
</dbReference>
<dbReference type="PANTHER" id="PTHR43180">
    <property type="entry name" value="3-OXOACYL-(ACYL-CARRIER-PROTEIN) REDUCTASE (AFU_ORTHOLOGUE AFUA_6G11210)"/>
    <property type="match status" value="1"/>
</dbReference>
<proteinExistence type="inferred from homology"/>
<keyword evidence="2" id="KW-0560">Oxidoreductase</keyword>
<dbReference type="EMBL" id="CM004394">
    <property type="protein sequence ID" value="OAY42952.1"/>
    <property type="molecule type" value="Genomic_DNA"/>
</dbReference>
<feature type="region of interest" description="Disordered" evidence="3">
    <location>
        <begin position="280"/>
        <end position="304"/>
    </location>
</feature>